<sequence>MARKTLHPPRISGITLPALVQGDPERLRAHGQYDGESYSDADLTGQLLDGISFSECELIGADAHEASLRNARFLDTKVERLNAPVLTAPGLVLRDVSIGASRIGSAEAFSAEWNAVSIDGSKLDFLNLRGSALRDVSFSDCVIGELDLGGARLTRASFSNTRIDSLLLDQAVLEHVDLRGASIRGISGIGSLRGATLSSLQLGEFSGALASHLGISIRD</sequence>
<dbReference type="EMBL" id="JACSQC010000003">
    <property type="protein sequence ID" value="MBD8043610.1"/>
    <property type="molecule type" value="Genomic_DNA"/>
</dbReference>
<comment type="caution">
    <text evidence="2">The sequence shown here is derived from an EMBL/GenBank/DDBJ whole genome shotgun (WGS) entry which is preliminary data.</text>
</comment>
<name>A0ABR8YHB2_9MICC</name>
<gene>
    <name evidence="2" type="ORF">H9638_07265</name>
</gene>
<dbReference type="InterPro" id="IPR001646">
    <property type="entry name" value="5peptide_repeat"/>
</dbReference>
<evidence type="ECO:0000256" key="1">
    <source>
        <dbReference type="ARBA" id="ARBA00022737"/>
    </source>
</evidence>
<proteinExistence type="predicted"/>
<keyword evidence="1" id="KW-0677">Repeat</keyword>
<dbReference type="PANTHER" id="PTHR47485:SF1">
    <property type="entry name" value="THYLAKOID LUMENAL 17.4 KDA PROTEIN, CHLOROPLASTIC"/>
    <property type="match status" value="1"/>
</dbReference>
<keyword evidence="3" id="KW-1185">Reference proteome</keyword>
<dbReference type="SUPFAM" id="SSF141571">
    <property type="entry name" value="Pentapeptide repeat-like"/>
    <property type="match status" value="1"/>
</dbReference>
<protein>
    <submittedName>
        <fullName evidence="2">Pentapeptide repeat-containing protein</fullName>
    </submittedName>
</protein>
<dbReference type="RefSeq" id="WP_191746542.1">
    <property type="nucleotide sequence ID" value="NZ_JACSQC010000003.1"/>
</dbReference>
<organism evidence="2 3">
    <name type="scientific">Arthrobacter pullicola</name>
    <dbReference type="NCBI Taxonomy" id="2762224"/>
    <lineage>
        <taxon>Bacteria</taxon>
        <taxon>Bacillati</taxon>
        <taxon>Actinomycetota</taxon>
        <taxon>Actinomycetes</taxon>
        <taxon>Micrococcales</taxon>
        <taxon>Micrococcaceae</taxon>
        <taxon>Arthrobacter</taxon>
    </lineage>
</organism>
<dbReference type="Pfam" id="PF00805">
    <property type="entry name" value="Pentapeptide"/>
    <property type="match status" value="2"/>
</dbReference>
<dbReference type="Proteomes" id="UP000652763">
    <property type="component" value="Unassembled WGS sequence"/>
</dbReference>
<evidence type="ECO:0000313" key="2">
    <source>
        <dbReference type="EMBL" id="MBD8043610.1"/>
    </source>
</evidence>
<evidence type="ECO:0000313" key="3">
    <source>
        <dbReference type="Proteomes" id="UP000652763"/>
    </source>
</evidence>
<dbReference type="Gene3D" id="2.160.20.80">
    <property type="entry name" value="E3 ubiquitin-protein ligase SopA"/>
    <property type="match status" value="1"/>
</dbReference>
<dbReference type="PANTHER" id="PTHR47485">
    <property type="entry name" value="THYLAKOID LUMENAL 17.4 KDA PROTEIN, CHLOROPLASTIC"/>
    <property type="match status" value="1"/>
</dbReference>
<reference evidence="2 3" key="1">
    <citation type="submission" date="2020-08" db="EMBL/GenBank/DDBJ databases">
        <title>A Genomic Blueprint of the Chicken Gut Microbiome.</title>
        <authorList>
            <person name="Gilroy R."/>
            <person name="Ravi A."/>
            <person name="Getino M."/>
            <person name="Pursley I."/>
            <person name="Horton D.L."/>
            <person name="Alikhan N.-F."/>
            <person name="Baker D."/>
            <person name="Gharbi K."/>
            <person name="Hall N."/>
            <person name="Watson M."/>
            <person name="Adriaenssens E.M."/>
            <person name="Foster-Nyarko E."/>
            <person name="Jarju S."/>
            <person name="Secka A."/>
            <person name="Antonio M."/>
            <person name="Oren A."/>
            <person name="Chaudhuri R."/>
            <person name="La Ragione R.M."/>
            <person name="Hildebrand F."/>
            <person name="Pallen M.J."/>
        </authorList>
    </citation>
    <scope>NUCLEOTIDE SEQUENCE [LARGE SCALE GENOMIC DNA]</scope>
    <source>
        <strain evidence="2 3">Sa2BUA2</strain>
    </source>
</reference>
<accession>A0ABR8YHB2</accession>